<sequence length="332" mass="36619">MSVKIIGAGIAGLTCAVALAEKGIKAELYERGPTVGAPTCSWYAGGMLAPWCERESAEEIVVTQGVSALSWWAQHASSVQQNGTLVLAAPRDVADLTRFSRRTSEYEWVDEARIAALEPDLAGRFRKGLFFPQEGHLNPREAMHTLYKTFVKLGGVVHFNTELPEDYQKSAYAQAEDIWIDCRGLPARQQLKDLRGVRGEMLLLKTSEISFSRPVRLLHPRIPLYIVPRGEGIFMVGATMIESDSPGEARALSIAELLNGAYTIHPAFGEAEILELGSGVRPAFADNIPKVIHQTPHQFYINGMHRHGYLLAPWLAQQTALSVSHLLEEHAL</sequence>
<evidence type="ECO:0000313" key="6">
    <source>
        <dbReference type="Proteomes" id="UP000516349"/>
    </source>
</evidence>
<dbReference type="InterPro" id="IPR006076">
    <property type="entry name" value="FAD-dep_OxRdtase"/>
</dbReference>
<feature type="domain" description="FAD dependent oxidoreductase" evidence="4">
    <location>
        <begin position="4"/>
        <end position="320"/>
    </location>
</feature>
<comment type="pathway">
    <text evidence="1">Cofactor biosynthesis; thiamine diphosphate biosynthesis.</text>
</comment>
<dbReference type="AlphaFoldDB" id="A0A7H1NRF9"/>
<name>A0A7H1NRF9_9PROT</name>
<dbReference type="Proteomes" id="UP000516349">
    <property type="component" value="Chromosome"/>
</dbReference>
<evidence type="ECO:0000256" key="3">
    <source>
        <dbReference type="ARBA" id="ARBA00023002"/>
    </source>
</evidence>
<dbReference type="RefSeq" id="WP_203414691.1">
    <property type="nucleotide sequence ID" value="NZ_CP060244.1"/>
</dbReference>
<dbReference type="Gene3D" id="3.50.50.60">
    <property type="entry name" value="FAD/NAD(P)-binding domain"/>
    <property type="match status" value="1"/>
</dbReference>
<dbReference type="EC" id="1.5.-.-" evidence="5"/>
<reference evidence="5 6" key="1">
    <citation type="submission" date="2020-08" db="EMBL/GenBank/DDBJ databases">
        <title>Complete genome sequence of Entomobacter blattae G55GP.</title>
        <authorList>
            <person name="Poehlein A."/>
            <person name="Guzman J."/>
            <person name="Daniel R."/>
            <person name="Vilcinskas A."/>
        </authorList>
    </citation>
    <scope>NUCLEOTIDE SEQUENCE [LARGE SCALE GENOMIC DNA]</scope>
    <source>
        <strain evidence="5 6">G55GP</strain>
    </source>
</reference>
<organism evidence="5 6">
    <name type="scientific">Entomobacter blattae</name>
    <dbReference type="NCBI Taxonomy" id="2762277"/>
    <lineage>
        <taxon>Bacteria</taxon>
        <taxon>Pseudomonadati</taxon>
        <taxon>Pseudomonadota</taxon>
        <taxon>Alphaproteobacteria</taxon>
        <taxon>Acetobacterales</taxon>
        <taxon>Acetobacteraceae</taxon>
        <taxon>Entomobacter</taxon>
    </lineage>
</organism>
<dbReference type="GO" id="GO:0009228">
    <property type="term" value="P:thiamine biosynthetic process"/>
    <property type="evidence" value="ECO:0007669"/>
    <property type="project" value="UniProtKB-KW"/>
</dbReference>
<keyword evidence="3 5" id="KW-0560">Oxidoreductase</keyword>
<dbReference type="GO" id="GO:0009229">
    <property type="term" value="P:thiamine diphosphate biosynthetic process"/>
    <property type="evidence" value="ECO:0007669"/>
    <property type="project" value="UniProtKB-UniPathway"/>
</dbReference>
<evidence type="ECO:0000313" key="5">
    <source>
        <dbReference type="EMBL" id="QNT78369.1"/>
    </source>
</evidence>
<gene>
    <name evidence="5" type="primary">mnmC</name>
    <name evidence="5" type="ORF">JGUZn3_11420</name>
</gene>
<dbReference type="GO" id="GO:0016491">
    <property type="term" value="F:oxidoreductase activity"/>
    <property type="evidence" value="ECO:0007669"/>
    <property type="project" value="UniProtKB-KW"/>
</dbReference>
<evidence type="ECO:0000256" key="2">
    <source>
        <dbReference type="ARBA" id="ARBA00022977"/>
    </source>
</evidence>
<dbReference type="NCBIfam" id="TIGR02352">
    <property type="entry name" value="thiamin_ThiO"/>
    <property type="match status" value="1"/>
</dbReference>
<accession>A0A7H1NRF9</accession>
<dbReference type="PANTHER" id="PTHR13847:SF289">
    <property type="entry name" value="GLYCINE OXIDASE"/>
    <property type="match status" value="1"/>
</dbReference>
<dbReference type="GO" id="GO:0050660">
    <property type="term" value="F:flavin adenine dinucleotide binding"/>
    <property type="evidence" value="ECO:0007669"/>
    <property type="project" value="InterPro"/>
</dbReference>
<dbReference type="Gene3D" id="3.30.9.10">
    <property type="entry name" value="D-Amino Acid Oxidase, subunit A, domain 2"/>
    <property type="match status" value="1"/>
</dbReference>
<dbReference type="PANTHER" id="PTHR13847">
    <property type="entry name" value="SARCOSINE DEHYDROGENASE-RELATED"/>
    <property type="match status" value="1"/>
</dbReference>
<dbReference type="KEGG" id="ebla:JGUZn3_11420"/>
<dbReference type="EMBL" id="CP060244">
    <property type="protein sequence ID" value="QNT78369.1"/>
    <property type="molecule type" value="Genomic_DNA"/>
</dbReference>
<dbReference type="InterPro" id="IPR036188">
    <property type="entry name" value="FAD/NAD-bd_sf"/>
</dbReference>
<proteinExistence type="predicted"/>
<evidence type="ECO:0000256" key="1">
    <source>
        <dbReference type="ARBA" id="ARBA00004948"/>
    </source>
</evidence>
<dbReference type="Pfam" id="PF01266">
    <property type="entry name" value="DAO"/>
    <property type="match status" value="1"/>
</dbReference>
<keyword evidence="6" id="KW-1185">Reference proteome</keyword>
<dbReference type="UniPathway" id="UPA00060"/>
<dbReference type="SUPFAM" id="SSF54373">
    <property type="entry name" value="FAD-linked reductases, C-terminal domain"/>
    <property type="match status" value="1"/>
</dbReference>
<dbReference type="GO" id="GO:0005737">
    <property type="term" value="C:cytoplasm"/>
    <property type="evidence" value="ECO:0007669"/>
    <property type="project" value="TreeGrafter"/>
</dbReference>
<evidence type="ECO:0000259" key="4">
    <source>
        <dbReference type="Pfam" id="PF01266"/>
    </source>
</evidence>
<keyword evidence="2" id="KW-0784">Thiamine biosynthesis</keyword>
<dbReference type="SUPFAM" id="SSF51971">
    <property type="entry name" value="Nucleotide-binding domain"/>
    <property type="match status" value="1"/>
</dbReference>
<dbReference type="InterPro" id="IPR012727">
    <property type="entry name" value="Gly_oxidase_ThiO"/>
</dbReference>
<protein>
    <submittedName>
        <fullName evidence="5">tRNA 5-methylaminomethyl-2-thiouridine biosynthesis bifunctional protein MnmC</fullName>
        <ecNumber evidence="5">1.5.-.-</ecNumber>
    </submittedName>
</protein>